<dbReference type="STRING" id="112901.SAMN04488500_1485"/>
<dbReference type="CDD" id="cd00090">
    <property type="entry name" value="HTH_ARSR"/>
    <property type="match status" value="1"/>
</dbReference>
<evidence type="ECO:0000256" key="2">
    <source>
        <dbReference type="ARBA" id="ARBA00023125"/>
    </source>
</evidence>
<dbReference type="Pfam" id="PF01638">
    <property type="entry name" value="HxlR"/>
    <property type="match status" value="1"/>
</dbReference>
<dbReference type="Proteomes" id="UP000192738">
    <property type="component" value="Unassembled WGS sequence"/>
</dbReference>
<dbReference type="InterPro" id="IPR036390">
    <property type="entry name" value="WH_DNA-bd_sf"/>
</dbReference>
<protein>
    <submittedName>
        <fullName evidence="5">Transcriptional regulator, HxlR family</fullName>
    </submittedName>
</protein>
<reference evidence="5 6" key="1">
    <citation type="submission" date="2017-04" db="EMBL/GenBank/DDBJ databases">
        <authorList>
            <person name="Afonso C.L."/>
            <person name="Miller P.J."/>
            <person name="Scott M.A."/>
            <person name="Spackman E."/>
            <person name="Goraichik I."/>
            <person name="Dimitrov K.M."/>
            <person name="Suarez D.L."/>
            <person name="Swayne D.E."/>
        </authorList>
    </citation>
    <scope>NUCLEOTIDE SEQUENCE [LARGE SCALE GENOMIC DNA]</scope>
    <source>
        <strain evidence="5 6">DSM 5090</strain>
    </source>
</reference>
<dbReference type="InterPro" id="IPR002577">
    <property type="entry name" value="HTH_HxlR"/>
</dbReference>
<evidence type="ECO:0000313" key="5">
    <source>
        <dbReference type="EMBL" id="SMD17155.1"/>
    </source>
</evidence>
<dbReference type="PROSITE" id="PS51118">
    <property type="entry name" value="HTH_HXLR"/>
    <property type="match status" value="1"/>
</dbReference>
<name>A0A1W2F5F1_9FIRM</name>
<evidence type="ECO:0000259" key="4">
    <source>
        <dbReference type="PROSITE" id="PS51118"/>
    </source>
</evidence>
<dbReference type="PANTHER" id="PTHR33204">
    <property type="entry name" value="TRANSCRIPTIONAL REGULATOR, MARR FAMILY"/>
    <property type="match status" value="1"/>
</dbReference>
<dbReference type="GO" id="GO:0003677">
    <property type="term" value="F:DNA binding"/>
    <property type="evidence" value="ECO:0007669"/>
    <property type="project" value="UniProtKB-KW"/>
</dbReference>
<dbReference type="PANTHER" id="PTHR33204:SF29">
    <property type="entry name" value="TRANSCRIPTIONAL REGULATOR"/>
    <property type="match status" value="1"/>
</dbReference>
<feature type="domain" description="HTH hxlR-type" evidence="4">
    <location>
        <begin position="13"/>
        <end position="122"/>
    </location>
</feature>
<accession>A0A1W2F5F1</accession>
<dbReference type="EMBL" id="FWXI01000048">
    <property type="protein sequence ID" value="SMD17155.1"/>
    <property type="molecule type" value="Genomic_DNA"/>
</dbReference>
<dbReference type="AlphaFoldDB" id="A0A1W2F5F1"/>
<keyword evidence="3" id="KW-0804">Transcription</keyword>
<dbReference type="Gene3D" id="1.10.10.10">
    <property type="entry name" value="Winged helix-like DNA-binding domain superfamily/Winged helix DNA-binding domain"/>
    <property type="match status" value="1"/>
</dbReference>
<organism evidence="5 6">
    <name type="scientific">Sporomusa malonica</name>
    <dbReference type="NCBI Taxonomy" id="112901"/>
    <lineage>
        <taxon>Bacteria</taxon>
        <taxon>Bacillati</taxon>
        <taxon>Bacillota</taxon>
        <taxon>Negativicutes</taxon>
        <taxon>Selenomonadales</taxon>
        <taxon>Sporomusaceae</taxon>
        <taxon>Sporomusa</taxon>
    </lineage>
</organism>
<evidence type="ECO:0000256" key="3">
    <source>
        <dbReference type="ARBA" id="ARBA00023163"/>
    </source>
</evidence>
<sequence>MRKETVIEECLTCPQPMEMKKQICYVCITQKIVRGKWKLVIIWLLRDGKKRFSELQKSMPQIKQSYLTHQLRELETDGLVNREVYNVIPPKVEYTLTRRGINFLSVMDSMNNWGKQFVQESFQNGGDSEK</sequence>
<dbReference type="InterPro" id="IPR011991">
    <property type="entry name" value="ArsR-like_HTH"/>
</dbReference>
<keyword evidence="6" id="KW-1185">Reference proteome</keyword>
<evidence type="ECO:0000313" key="6">
    <source>
        <dbReference type="Proteomes" id="UP000192738"/>
    </source>
</evidence>
<dbReference type="InterPro" id="IPR036388">
    <property type="entry name" value="WH-like_DNA-bd_sf"/>
</dbReference>
<gene>
    <name evidence="5" type="ORF">SAMN04488500_1485</name>
</gene>
<dbReference type="SUPFAM" id="SSF46785">
    <property type="entry name" value="Winged helix' DNA-binding domain"/>
    <property type="match status" value="1"/>
</dbReference>
<proteinExistence type="predicted"/>
<keyword evidence="1" id="KW-0805">Transcription regulation</keyword>
<keyword evidence="2" id="KW-0238">DNA-binding</keyword>
<evidence type="ECO:0000256" key="1">
    <source>
        <dbReference type="ARBA" id="ARBA00023015"/>
    </source>
</evidence>
<dbReference type="RefSeq" id="WP_245824136.1">
    <property type="nucleotide sequence ID" value="NZ_CP155572.1"/>
</dbReference>